<dbReference type="EMBL" id="CAJFDH010000003">
    <property type="protein sequence ID" value="CAD5215910.1"/>
    <property type="molecule type" value="Genomic_DNA"/>
</dbReference>
<feature type="signal peptide" evidence="1">
    <location>
        <begin position="1"/>
        <end position="22"/>
    </location>
</feature>
<reference evidence="2" key="1">
    <citation type="submission" date="2020-09" db="EMBL/GenBank/DDBJ databases">
        <authorList>
            <person name="Kikuchi T."/>
        </authorList>
    </citation>
    <scope>NUCLEOTIDE SEQUENCE</scope>
    <source>
        <strain evidence="2">SH1</strain>
    </source>
</reference>
<keyword evidence="3" id="KW-1185">Reference proteome</keyword>
<keyword evidence="1" id="KW-0732">Signal</keyword>
<name>A0A811KJH4_9BILA</name>
<dbReference type="EMBL" id="CAJFCW020000003">
    <property type="protein sequence ID" value="CAG9105014.1"/>
    <property type="molecule type" value="Genomic_DNA"/>
</dbReference>
<proteinExistence type="predicted"/>
<protein>
    <submittedName>
        <fullName evidence="2">Uncharacterized protein</fullName>
    </submittedName>
</protein>
<gene>
    <name evidence="2" type="ORF">BOKJ2_LOCUS6329</name>
</gene>
<sequence>MAGLAFVIISWVLVTVASLSEAKKAKDSVIVLSRNSDKDYLPSLYEYPFLATNLDHRLYKQTDADSFPIMQAPVALSNPIWNLISHASRMYSKSRRATEK</sequence>
<evidence type="ECO:0000313" key="3">
    <source>
        <dbReference type="Proteomes" id="UP000614601"/>
    </source>
</evidence>
<dbReference type="Proteomes" id="UP000783686">
    <property type="component" value="Unassembled WGS sequence"/>
</dbReference>
<feature type="chain" id="PRO_5036221057" evidence="1">
    <location>
        <begin position="23"/>
        <end position="100"/>
    </location>
</feature>
<dbReference type="Proteomes" id="UP000614601">
    <property type="component" value="Unassembled WGS sequence"/>
</dbReference>
<evidence type="ECO:0000256" key="1">
    <source>
        <dbReference type="SAM" id="SignalP"/>
    </source>
</evidence>
<comment type="caution">
    <text evidence="2">The sequence shown here is derived from an EMBL/GenBank/DDBJ whole genome shotgun (WGS) entry which is preliminary data.</text>
</comment>
<organism evidence="2 3">
    <name type="scientific">Bursaphelenchus okinawaensis</name>
    <dbReference type="NCBI Taxonomy" id="465554"/>
    <lineage>
        <taxon>Eukaryota</taxon>
        <taxon>Metazoa</taxon>
        <taxon>Ecdysozoa</taxon>
        <taxon>Nematoda</taxon>
        <taxon>Chromadorea</taxon>
        <taxon>Rhabditida</taxon>
        <taxon>Tylenchina</taxon>
        <taxon>Tylenchomorpha</taxon>
        <taxon>Aphelenchoidea</taxon>
        <taxon>Aphelenchoididae</taxon>
        <taxon>Bursaphelenchus</taxon>
    </lineage>
</organism>
<accession>A0A811KJH4</accession>
<evidence type="ECO:0000313" key="2">
    <source>
        <dbReference type="EMBL" id="CAD5215910.1"/>
    </source>
</evidence>
<dbReference type="OrthoDB" id="5779401at2759"/>
<dbReference type="AlphaFoldDB" id="A0A811KJH4"/>